<organism evidence="2 3">
    <name type="scientific">Intrasporangium chromatireducens Q5-1</name>
    <dbReference type="NCBI Taxonomy" id="584657"/>
    <lineage>
        <taxon>Bacteria</taxon>
        <taxon>Bacillati</taxon>
        <taxon>Actinomycetota</taxon>
        <taxon>Actinomycetes</taxon>
        <taxon>Micrococcales</taxon>
        <taxon>Intrasporangiaceae</taxon>
        <taxon>Intrasporangium</taxon>
    </lineage>
</organism>
<dbReference type="InterPro" id="IPR047960">
    <property type="entry name" value="Transpos_IS1380"/>
</dbReference>
<dbReference type="Proteomes" id="UP000019494">
    <property type="component" value="Unassembled WGS sequence"/>
</dbReference>
<protein>
    <submittedName>
        <fullName evidence="2">Transposase</fullName>
    </submittedName>
</protein>
<reference evidence="3" key="1">
    <citation type="submission" date="2013-08" db="EMBL/GenBank/DDBJ databases">
        <title>Intrasporangium oryzae NRRL B-24470.</title>
        <authorList>
            <person name="Liu H."/>
            <person name="Wang G."/>
        </authorList>
    </citation>
    <scope>NUCLEOTIDE SEQUENCE [LARGE SCALE GENOMIC DNA]</scope>
    <source>
        <strain evidence="3">Q5-1</strain>
    </source>
</reference>
<sequence length="320" mass="33248">FDDENLVSCAGLAPVMGLAEQTGLSELVEEKVSLESVRVASAGVNPAGKITTIIAGMAAGADSIDDLQVVRSGGMKRLFGEVYAPATLGQFLREFTHGHASQLASVVRAHLVALAERTSVLAGIEEQAYIDIDSLLRPVYGKTKQGASFGHTKIAGKQVLRKGLSPLAVTISTDTAAPVLAGIRLRAGKAGSGRAAGSMVTAAIRTARDAGSAGTILVRGDSAYGTSAVVTACLRERVQFSVVLAKNAAVSRAIEAIADDAWTPVRYPGAVTDPDTGELISDAEVAETTFTAFASTDTPVTARLVVRRVRDQAKLDELFP</sequence>
<comment type="caution">
    <text evidence="2">The sequence shown here is derived from an EMBL/GenBank/DDBJ whole genome shotgun (WGS) entry which is preliminary data.</text>
</comment>
<dbReference type="RefSeq" id="WP_034722920.1">
    <property type="nucleotide sequence ID" value="NZ_AWQS01000522.1"/>
</dbReference>
<feature type="non-terminal residue" evidence="2">
    <location>
        <position position="320"/>
    </location>
</feature>
<gene>
    <name evidence="2" type="ORF">N864_19260</name>
</gene>
<keyword evidence="3" id="KW-1185">Reference proteome</keyword>
<proteinExistence type="predicted"/>
<evidence type="ECO:0000313" key="2">
    <source>
        <dbReference type="EMBL" id="EWT03715.1"/>
    </source>
</evidence>
<evidence type="ECO:0000313" key="3">
    <source>
        <dbReference type="Proteomes" id="UP000019494"/>
    </source>
</evidence>
<evidence type="ECO:0000259" key="1">
    <source>
        <dbReference type="Pfam" id="PF13701"/>
    </source>
</evidence>
<accession>W9GCB8</accession>
<dbReference type="InterPro" id="IPR025668">
    <property type="entry name" value="Tnp_DDE_dom"/>
</dbReference>
<dbReference type="NCBIfam" id="NF033539">
    <property type="entry name" value="transpos_IS1380"/>
    <property type="match status" value="1"/>
</dbReference>
<feature type="domain" description="Transposase DDE" evidence="1">
    <location>
        <begin position="1"/>
        <end position="312"/>
    </location>
</feature>
<feature type="non-terminal residue" evidence="2">
    <location>
        <position position="1"/>
    </location>
</feature>
<dbReference type="Pfam" id="PF13701">
    <property type="entry name" value="DDE_Tnp_1_4"/>
    <property type="match status" value="1"/>
</dbReference>
<name>W9GCB8_9MICO</name>
<dbReference type="AlphaFoldDB" id="W9GCB8"/>
<dbReference type="EMBL" id="AWQS01000522">
    <property type="protein sequence ID" value="EWT03715.1"/>
    <property type="molecule type" value="Genomic_DNA"/>
</dbReference>